<evidence type="ECO:0000313" key="7">
    <source>
        <dbReference type="Proteomes" id="UP000005096"/>
    </source>
</evidence>
<dbReference type="GO" id="GO:0007165">
    <property type="term" value="P:signal transduction"/>
    <property type="evidence" value="ECO:0007669"/>
    <property type="project" value="UniProtKB-KW"/>
</dbReference>
<evidence type="ECO:0000256" key="1">
    <source>
        <dbReference type="ARBA" id="ARBA00007162"/>
    </source>
</evidence>
<dbReference type="STRING" id="584708.Apau_2202"/>
<dbReference type="SUPFAM" id="SSF53850">
    <property type="entry name" value="Periplasmic binding protein-like II"/>
    <property type="match status" value="1"/>
</dbReference>
<dbReference type="PANTHER" id="PTHR35841:SF1">
    <property type="entry name" value="PHOSPHONATES-BINDING PERIPLASMIC PROTEIN"/>
    <property type="match status" value="1"/>
</dbReference>
<dbReference type="GO" id="GO:0055085">
    <property type="term" value="P:transmembrane transport"/>
    <property type="evidence" value="ECO:0007669"/>
    <property type="project" value="InterPro"/>
</dbReference>
<dbReference type="Pfam" id="PF00015">
    <property type="entry name" value="MCPsignal"/>
    <property type="match status" value="1"/>
</dbReference>
<feature type="coiled-coil region" evidence="4">
    <location>
        <begin position="80"/>
        <end position="121"/>
    </location>
</feature>
<accession>E3CZB5</accession>
<dbReference type="SUPFAM" id="SSF58104">
    <property type="entry name" value="Methyl-accepting chemotaxis protein (MCP) signaling domain"/>
    <property type="match status" value="1"/>
</dbReference>
<proteinExistence type="inferred from homology"/>
<evidence type="ECO:0000256" key="3">
    <source>
        <dbReference type="PROSITE-ProRule" id="PRU00284"/>
    </source>
</evidence>
<dbReference type="eggNOG" id="COG0840">
    <property type="taxonomic scope" value="Bacteria"/>
</dbReference>
<evidence type="ECO:0000259" key="5">
    <source>
        <dbReference type="PROSITE" id="PS50111"/>
    </source>
</evidence>
<dbReference type="Gene3D" id="1.10.287.950">
    <property type="entry name" value="Methyl-accepting chemotaxis protein"/>
    <property type="match status" value="1"/>
</dbReference>
<evidence type="ECO:0000256" key="2">
    <source>
        <dbReference type="ARBA" id="ARBA00022729"/>
    </source>
</evidence>
<dbReference type="Proteomes" id="UP000005096">
    <property type="component" value="Chromosome"/>
</dbReference>
<evidence type="ECO:0000313" key="6">
    <source>
        <dbReference type="EMBL" id="EFQ24612.1"/>
    </source>
</evidence>
<feature type="domain" description="Methyl-accepting transducer" evidence="5">
    <location>
        <begin position="30"/>
        <end position="266"/>
    </location>
</feature>
<dbReference type="Pfam" id="PF12974">
    <property type="entry name" value="Phosphonate-bd"/>
    <property type="match status" value="1"/>
</dbReference>
<dbReference type="PROSITE" id="PS50111">
    <property type="entry name" value="CHEMOTAXIS_TRANSDUC_2"/>
    <property type="match status" value="1"/>
</dbReference>
<protein>
    <submittedName>
        <fullName evidence="6">Methyl-accepting chemotaxis sensory transducer</fullName>
    </submittedName>
</protein>
<dbReference type="eggNOG" id="COG3221">
    <property type="taxonomic scope" value="Bacteria"/>
</dbReference>
<dbReference type="InterPro" id="IPR004089">
    <property type="entry name" value="MCPsignal_dom"/>
</dbReference>
<dbReference type="RefSeq" id="WP_006301856.1">
    <property type="nucleotide sequence ID" value="NZ_CM001022.1"/>
</dbReference>
<dbReference type="CDD" id="cd01071">
    <property type="entry name" value="PBP2_PhnD_like"/>
    <property type="match status" value="1"/>
</dbReference>
<dbReference type="EMBL" id="CM001022">
    <property type="protein sequence ID" value="EFQ24612.1"/>
    <property type="molecule type" value="Genomic_DNA"/>
</dbReference>
<dbReference type="PaxDb" id="584708-Apau_2202"/>
<keyword evidence="4" id="KW-0175">Coiled coil</keyword>
<dbReference type="GO" id="GO:0043190">
    <property type="term" value="C:ATP-binding cassette (ABC) transporter complex"/>
    <property type="evidence" value="ECO:0007669"/>
    <property type="project" value="InterPro"/>
</dbReference>
<gene>
    <name evidence="6" type="ORF">Apau_2202</name>
</gene>
<dbReference type="InterPro" id="IPR005770">
    <property type="entry name" value="PhnD"/>
</dbReference>
<dbReference type="Gene3D" id="3.40.190.10">
    <property type="entry name" value="Periplasmic binding protein-like II"/>
    <property type="match status" value="2"/>
</dbReference>
<dbReference type="PANTHER" id="PTHR35841">
    <property type="entry name" value="PHOSPHONATES-BINDING PERIPLASMIC PROTEIN"/>
    <property type="match status" value="1"/>
</dbReference>
<keyword evidence="7" id="KW-1185">Reference proteome</keyword>
<comment type="similarity">
    <text evidence="1">Belongs to the phosphate/phosphite/phosphonate binding protein family.</text>
</comment>
<keyword evidence="3" id="KW-0807">Transducer</keyword>
<dbReference type="AlphaFoldDB" id="E3CZB5"/>
<keyword evidence="2" id="KW-0732">Signal</keyword>
<dbReference type="HOGENOM" id="CLU_030791_0_0_0"/>
<dbReference type="NCBIfam" id="TIGR01098">
    <property type="entry name" value="3A0109s03R"/>
    <property type="match status" value="1"/>
</dbReference>
<dbReference type="SMART" id="SM00283">
    <property type="entry name" value="MA"/>
    <property type="match status" value="1"/>
</dbReference>
<reference evidence="6 7" key="1">
    <citation type="journal article" date="2010" name="Stand. Genomic Sci.">
        <title>Non-contiguous finished genome sequence of Aminomonas paucivorans type strain (GLU-3).</title>
        <authorList>
            <person name="Pitluck S."/>
            <person name="Yasawong M."/>
            <person name="Held B."/>
            <person name="Lapidus A."/>
            <person name="Nolan M."/>
            <person name="Copeland A."/>
            <person name="Lucas S."/>
            <person name="Del Rio T.G."/>
            <person name="Tice H."/>
            <person name="Cheng J.F."/>
            <person name="Chertkov O."/>
            <person name="Goodwin L."/>
            <person name="Tapia R."/>
            <person name="Han C."/>
            <person name="Liolios K."/>
            <person name="Ivanova N."/>
            <person name="Mavromatis K."/>
            <person name="Ovchinnikova G."/>
            <person name="Pati A."/>
            <person name="Chen A."/>
            <person name="Palaniappan K."/>
            <person name="Land M."/>
            <person name="Hauser L."/>
            <person name="Chang Y.J."/>
            <person name="Jeffries C.D."/>
            <person name="Pukall R."/>
            <person name="Spring S."/>
            <person name="Rohde M."/>
            <person name="Sikorski J."/>
            <person name="Goker M."/>
            <person name="Woyke T."/>
            <person name="Bristow J."/>
            <person name="Eisen J.A."/>
            <person name="Markowitz V."/>
            <person name="Hugenholtz P."/>
            <person name="Kyrpides N.C."/>
            <person name="Klenk H.P."/>
        </authorList>
    </citation>
    <scope>NUCLEOTIDE SEQUENCE [LARGE SCALE GENOMIC DNA]</scope>
    <source>
        <strain evidence="6 7">DSM 12260</strain>
    </source>
</reference>
<evidence type="ECO:0000256" key="4">
    <source>
        <dbReference type="SAM" id="Coils"/>
    </source>
</evidence>
<sequence>MEAKDAAGLSGVFLDAAERLGMKLQQTLWVGKEQARAAEALRGKVLEVRERLSSQVPRIGGVARGVAGLAEESVALGERARSLAEEEERARGEIRGAQEEIRALERTLGELERAAASNEALTQGLLEAAETVSGLLAQIGKVTRQTQMLALNAAIEAARAGDAGRGFSVVAREVGNLAVSTQDIAVRIDHAMGDLRGRLGGMVEGLSQAQEGLRRGAGAVQDTARTVDRAGGLALRMGEGLQEVSRRVVAQAEAAQSLAGEARNLGEEAKAASSEVGELDGALAREAESAGILNVSLGDMGGEVFSLQTRVGRCRPPEEFWVGFTPFAAPEHIRKTYGVAAEALARRLGRKVRVFVSSDYHALGDWVREGVLDLAWFSPLAYVVAAERVPMQVLAIPRVKGHPSYRGLLLARKDRGIRNLGDLKGKVFAFVDPTSGSGYLYPRVLLQQRGFDPETFFGEVRFLGSHDRVIRAVLAGEVDGGASYTDAWDGAAKVLDLSPLQILAQTEEIPKDALAVRRETPPEAAELLRQALLDLTPTDPSAGGALRELGIDGFVPGEDRLYDVLRAAREAEKRMRKKG</sequence>
<name>E3CZB5_9BACT</name>
<organism evidence="6 7">
    <name type="scientific">Aminomonas paucivorans DSM 12260</name>
    <dbReference type="NCBI Taxonomy" id="584708"/>
    <lineage>
        <taxon>Bacteria</taxon>
        <taxon>Thermotogati</taxon>
        <taxon>Synergistota</taxon>
        <taxon>Synergistia</taxon>
        <taxon>Synergistales</taxon>
        <taxon>Synergistaceae</taxon>
        <taxon>Aminomonas</taxon>
    </lineage>
</organism>